<dbReference type="Gene3D" id="3.40.47.10">
    <property type="match status" value="1"/>
</dbReference>
<dbReference type="GO" id="GO:0005829">
    <property type="term" value="C:cytosol"/>
    <property type="evidence" value="ECO:0007669"/>
    <property type="project" value="TreeGrafter"/>
</dbReference>
<proteinExistence type="inferred from homology"/>
<sequence length="460" mass="46781">MATSNAPAPASSAPPTPGPGLRDAVVVAADRTPFSRAGRAYARASSQDLLAAALDGLTARTGLAGQRLGTVVAGSVLRHSTDLNLTREALLSSALAPTTPTTDLSMACATGLEAAVIVANAIRVGQVESGIAGGADSASDAPLAVGDDLRRTLLAARAARSAGQRLKALAGLRPSALRVDAPRNAEPRTGLSMGEHAALTAAAWGVSRAAQDGLAARSHQALARAWDEGFFDDLVTSCLGLRRDDVLRPSTTVEALAALKPVFGRDLPAEQPGAASMTAGNSTPLTDGAAVVLLASREWAAAHQLPVLARVVDAESAAVDFVTGTDGLLTAPVYAMPRLLDRIGWTLQDADVLEVHEAFASTVLATLAAWESEEFCRERLGRPALGAVDRTRLNPVGSSLATGHPFAATGGRVLATAAKQLHQLAQQQGTRGAGAGGKPRALISVCAAGGQGVVMALEAA</sequence>
<dbReference type="NCBIfam" id="NF006740">
    <property type="entry name" value="PRK09268.1"/>
    <property type="match status" value="1"/>
</dbReference>
<organism evidence="8 9">
    <name type="scientific">Quadrisphaera setariae</name>
    <dbReference type="NCBI Taxonomy" id="2593304"/>
    <lineage>
        <taxon>Bacteria</taxon>
        <taxon>Bacillati</taxon>
        <taxon>Actinomycetota</taxon>
        <taxon>Actinomycetes</taxon>
        <taxon>Kineosporiales</taxon>
        <taxon>Kineosporiaceae</taxon>
        <taxon>Quadrisphaera</taxon>
    </lineage>
</organism>
<dbReference type="InterPro" id="IPR020617">
    <property type="entry name" value="Thiolase_C"/>
</dbReference>
<dbReference type="RefSeq" id="WP_147925859.1">
    <property type="nucleotide sequence ID" value="NZ_VKAC01000004.1"/>
</dbReference>
<dbReference type="Proteomes" id="UP000321234">
    <property type="component" value="Unassembled WGS sequence"/>
</dbReference>
<dbReference type="PANTHER" id="PTHR42689:SF1">
    <property type="entry name" value="ACETYL-COA ACYLTRANSFERASE FADA2 (3-KETOACYL-COA THIOLASE) (BETA-KETOTHIOLASE)-RELATED"/>
    <property type="match status" value="1"/>
</dbReference>
<accession>A0A5C8ZIN2</accession>
<dbReference type="CDD" id="cd00751">
    <property type="entry name" value="thiolase"/>
    <property type="match status" value="1"/>
</dbReference>
<name>A0A5C8ZIN2_9ACTN</name>
<evidence type="ECO:0000256" key="3">
    <source>
        <dbReference type="ARBA" id="ARBA00023315"/>
    </source>
</evidence>
<evidence type="ECO:0000256" key="5">
    <source>
        <dbReference type="SAM" id="MobiDB-lite"/>
    </source>
</evidence>
<feature type="domain" description="Thiolase C-terminal" evidence="7">
    <location>
        <begin position="306"/>
        <end position="458"/>
    </location>
</feature>
<keyword evidence="2 4" id="KW-0808">Transferase</keyword>
<dbReference type="EC" id="2.3.1.9" evidence="8"/>
<gene>
    <name evidence="8" type="ORF">FMM08_08285</name>
</gene>
<dbReference type="SUPFAM" id="SSF53901">
    <property type="entry name" value="Thiolase-like"/>
    <property type="match status" value="2"/>
</dbReference>
<dbReference type="GO" id="GO:0003985">
    <property type="term" value="F:acetyl-CoA C-acetyltransferase activity"/>
    <property type="evidence" value="ECO:0007669"/>
    <property type="project" value="UniProtKB-EC"/>
</dbReference>
<evidence type="ECO:0000256" key="4">
    <source>
        <dbReference type="RuleBase" id="RU003557"/>
    </source>
</evidence>
<evidence type="ECO:0000259" key="6">
    <source>
        <dbReference type="Pfam" id="PF00108"/>
    </source>
</evidence>
<evidence type="ECO:0000313" key="9">
    <source>
        <dbReference type="Proteomes" id="UP000321234"/>
    </source>
</evidence>
<evidence type="ECO:0000313" key="8">
    <source>
        <dbReference type="EMBL" id="TXR56730.1"/>
    </source>
</evidence>
<dbReference type="Pfam" id="PF02803">
    <property type="entry name" value="Thiolase_C"/>
    <property type="match status" value="1"/>
</dbReference>
<dbReference type="InterPro" id="IPR002155">
    <property type="entry name" value="Thiolase"/>
</dbReference>
<evidence type="ECO:0000259" key="7">
    <source>
        <dbReference type="Pfam" id="PF02803"/>
    </source>
</evidence>
<feature type="domain" description="Thiolase N-terminal" evidence="6">
    <location>
        <begin position="25"/>
        <end position="297"/>
    </location>
</feature>
<dbReference type="InterPro" id="IPR016039">
    <property type="entry name" value="Thiolase-like"/>
</dbReference>
<evidence type="ECO:0000256" key="1">
    <source>
        <dbReference type="ARBA" id="ARBA00010982"/>
    </source>
</evidence>
<protein>
    <submittedName>
        <fullName evidence="8">Acetyl-CoA C-acetyltransferase</fullName>
        <ecNumber evidence="8">2.3.1.9</ecNumber>
    </submittedName>
</protein>
<reference evidence="8 9" key="1">
    <citation type="submission" date="2019-07" db="EMBL/GenBank/DDBJ databases">
        <title>Quadrisphaera sp. strain DD2A genome sequencing and assembly.</title>
        <authorList>
            <person name="Kim I."/>
        </authorList>
    </citation>
    <scope>NUCLEOTIDE SEQUENCE [LARGE SCALE GENOMIC DNA]</scope>
    <source>
        <strain evidence="8 9">DD2A</strain>
    </source>
</reference>
<dbReference type="NCBIfam" id="TIGR01930">
    <property type="entry name" value="AcCoA-C-Actrans"/>
    <property type="match status" value="1"/>
</dbReference>
<feature type="compositionally biased region" description="Low complexity" evidence="5">
    <location>
        <begin position="1"/>
        <end position="11"/>
    </location>
</feature>
<keyword evidence="9" id="KW-1185">Reference proteome</keyword>
<comment type="caution">
    <text evidence="8">The sequence shown here is derived from an EMBL/GenBank/DDBJ whole genome shotgun (WGS) entry which is preliminary data.</text>
</comment>
<comment type="similarity">
    <text evidence="1 4">Belongs to the thiolase-like superfamily. Thiolase family.</text>
</comment>
<dbReference type="Pfam" id="PF00108">
    <property type="entry name" value="Thiolase_N"/>
    <property type="match status" value="1"/>
</dbReference>
<dbReference type="InterPro" id="IPR050521">
    <property type="entry name" value="3-ketoacyl-CoA_Thiolase"/>
</dbReference>
<feature type="region of interest" description="Disordered" evidence="5">
    <location>
        <begin position="1"/>
        <end position="21"/>
    </location>
</feature>
<dbReference type="OrthoDB" id="1402717at2"/>
<dbReference type="EMBL" id="VKAC01000004">
    <property type="protein sequence ID" value="TXR56730.1"/>
    <property type="molecule type" value="Genomic_DNA"/>
</dbReference>
<evidence type="ECO:0000256" key="2">
    <source>
        <dbReference type="ARBA" id="ARBA00022679"/>
    </source>
</evidence>
<dbReference type="InterPro" id="IPR020616">
    <property type="entry name" value="Thiolase_N"/>
</dbReference>
<dbReference type="AlphaFoldDB" id="A0A5C8ZIN2"/>
<dbReference type="PANTHER" id="PTHR42689">
    <property type="entry name" value="ACETYL-COA ACYLTRANSFERASE FADA2 (3-KETOACYL-COA THIOLASE) (BETA-KETOTHIOLASE)-RELATED"/>
    <property type="match status" value="1"/>
</dbReference>
<keyword evidence="3 4" id="KW-0012">Acyltransferase</keyword>